<evidence type="ECO:0000256" key="2">
    <source>
        <dbReference type="ARBA" id="ARBA00022679"/>
    </source>
</evidence>
<protein>
    <recommendedName>
        <fullName evidence="1">RNA-directed DNA polymerase</fullName>
        <ecNumber evidence="1">2.7.7.49</ecNumber>
    </recommendedName>
</protein>
<feature type="domain" description="Retrotransposon gag" evidence="11">
    <location>
        <begin position="161"/>
        <end position="250"/>
    </location>
</feature>
<dbReference type="PROSITE" id="PS00141">
    <property type="entry name" value="ASP_PROTEASE"/>
    <property type="match status" value="1"/>
</dbReference>
<name>A0A0C9N9S7_9FUNG</name>
<dbReference type="SUPFAM" id="SSF57756">
    <property type="entry name" value="Retrovirus zinc finger-like domains"/>
    <property type="match status" value="1"/>
</dbReference>
<keyword evidence="3" id="KW-0548">Nucleotidyltransferase</keyword>
<feature type="region of interest" description="Disordered" evidence="9">
    <location>
        <begin position="328"/>
        <end position="369"/>
    </location>
</feature>
<dbReference type="Gene3D" id="4.10.60.10">
    <property type="entry name" value="Zinc finger, CCHC-type"/>
    <property type="match status" value="1"/>
</dbReference>
<evidence type="ECO:0000256" key="1">
    <source>
        <dbReference type="ARBA" id="ARBA00012493"/>
    </source>
</evidence>
<feature type="domain" description="Reverse transcriptase RNase H-like" evidence="12">
    <location>
        <begin position="1026"/>
        <end position="1132"/>
    </location>
</feature>
<dbReference type="InterPro" id="IPR000477">
    <property type="entry name" value="RT_dom"/>
</dbReference>
<dbReference type="GO" id="GO:0003964">
    <property type="term" value="F:RNA-directed DNA polymerase activity"/>
    <property type="evidence" value="ECO:0007669"/>
    <property type="project" value="UniProtKB-KW"/>
</dbReference>
<dbReference type="InterPro" id="IPR043128">
    <property type="entry name" value="Rev_trsase/Diguanyl_cyclase"/>
</dbReference>
<feature type="domain" description="Reverse transcriptase" evidence="10">
    <location>
        <begin position="771"/>
        <end position="933"/>
    </location>
</feature>
<evidence type="ECO:0000256" key="9">
    <source>
        <dbReference type="SAM" id="MobiDB-lite"/>
    </source>
</evidence>
<dbReference type="InterPro" id="IPR041373">
    <property type="entry name" value="RT_RNaseH"/>
</dbReference>
<dbReference type="InterPro" id="IPR041588">
    <property type="entry name" value="Integrase_H2C2"/>
</dbReference>
<dbReference type="InterPro" id="IPR043502">
    <property type="entry name" value="DNA/RNA_pol_sf"/>
</dbReference>
<reference evidence="14" key="1">
    <citation type="submission" date="2014-09" db="EMBL/GenBank/DDBJ databases">
        <title>Draft genome sequence of an oleaginous Mucoromycotina fungus Mucor ambiguus NBRC6742.</title>
        <authorList>
            <person name="Takeda I."/>
            <person name="Yamane N."/>
            <person name="Morita T."/>
            <person name="Tamano K."/>
            <person name="Machida M."/>
            <person name="Baker S."/>
            <person name="Koike H."/>
        </authorList>
    </citation>
    <scope>NUCLEOTIDE SEQUENCE</scope>
    <source>
        <strain evidence="14">NBRC 6742</strain>
    </source>
</reference>
<dbReference type="GO" id="GO:0006508">
    <property type="term" value="P:proteolysis"/>
    <property type="evidence" value="ECO:0007669"/>
    <property type="project" value="InterPro"/>
</dbReference>
<dbReference type="GO" id="GO:0003676">
    <property type="term" value="F:nucleic acid binding"/>
    <property type="evidence" value="ECO:0007669"/>
    <property type="project" value="InterPro"/>
</dbReference>
<keyword evidence="7" id="KW-0378">Hydrolase</keyword>
<dbReference type="FunFam" id="3.30.70.270:FF:000020">
    <property type="entry name" value="Transposon Tf2-6 polyprotein-like Protein"/>
    <property type="match status" value="1"/>
</dbReference>
<dbReference type="InterPro" id="IPR050951">
    <property type="entry name" value="Retrovirus_Pol_polyprotein"/>
</dbReference>
<dbReference type="FunFam" id="3.10.20.370:FF:000001">
    <property type="entry name" value="Retrovirus-related Pol polyprotein from transposon 17.6-like protein"/>
    <property type="match status" value="1"/>
</dbReference>
<keyword evidence="5" id="KW-0645">Protease</keyword>
<dbReference type="EMBL" id="DF836937">
    <property type="protein sequence ID" value="GAN11513.1"/>
    <property type="molecule type" value="Genomic_DNA"/>
</dbReference>
<dbReference type="Pfam" id="PF13975">
    <property type="entry name" value="gag-asp_proteas"/>
    <property type="match status" value="1"/>
</dbReference>
<dbReference type="Pfam" id="PF03732">
    <property type="entry name" value="Retrotrans_gag"/>
    <property type="match status" value="1"/>
</dbReference>
<dbReference type="Gene3D" id="3.30.70.270">
    <property type="match status" value="2"/>
</dbReference>
<feature type="compositionally biased region" description="Gly residues" evidence="9">
    <location>
        <begin position="333"/>
        <end position="345"/>
    </location>
</feature>
<dbReference type="PANTHER" id="PTHR37984">
    <property type="entry name" value="PROTEIN CBG26694"/>
    <property type="match status" value="1"/>
</dbReference>
<evidence type="ECO:0000313" key="15">
    <source>
        <dbReference type="Proteomes" id="UP000053815"/>
    </source>
</evidence>
<dbReference type="Gene3D" id="1.10.340.70">
    <property type="match status" value="1"/>
</dbReference>
<keyword evidence="15" id="KW-1185">Reference proteome</keyword>
<dbReference type="Pfam" id="PF17917">
    <property type="entry name" value="RT_RNaseH"/>
    <property type="match status" value="1"/>
</dbReference>
<evidence type="ECO:0000313" key="14">
    <source>
        <dbReference type="EMBL" id="GAN11513.1"/>
    </source>
</evidence>
<dbReference type="InterPro" id="IPR021109">
    <property type="entry name" value="Peptidase_aspartic_dom_sf"/>
</dbReference>
<dbReference type="OrthoDB" id="2290219at2759"/>
<dbReference type="InterPro" id="IPR036875">
    <property type="entry name" value="Znf_CCHC_sf"/>
</dbReference>
<gene>
    <name evidence="14" type="ORF">MAM1_0648d11076</name>
</gene>
<accession>A0A0C9N9S7</accession>
<keyword evidence="6" id="KW-0255">Endonuclease</keyword>
<dbReference type="GO" id="GO:0008270">
    <property type="term" value="F:zinc ion binding"/>
    <property type="evidence" value="ECO:0007669"/>
    <property type="project" value="InterPro"/>
</dbReference>
<feature type="compositionally biased region" description="Low complexity" evidence="9">
    <location>
        <begin position="346"/>
        <end position="360"/>
    </location>
</feature>
<dbReference type="GO" id="GO:0004190">
    <property type="term" value="F:aspartic-type endopeptidase activity"/>
    <property type="evidence" value="ECO:0007669"/>
    <property type="project" value="UniProtKB-KW"/>
</dbReference>
<feature type="domain" description="Integrase zinc-binding" evidence="13">
    <location>
        <begin position="1252"/>
        <end position="1303"/>
    </location>
</feature>
<evidence type="ECO:0000256" key="8">
    <source>
        <dbReference type="ARBA" id="ARBA00022918"/>
    </source>
</evidence>
<dbReference type="GO" id="GO:0004519">
    <property type="term" value="F:endonuclease activity"/>
    <property type="evidence" value="ECO:0007669"/>
    <property type="project" value="UniProtKB-KW"/>
</dbReference>
<sequence>MDNLTEEEIRHLKNQFEIEERVLSLLKFKEDITYFTEKLRRTTPGQFATEERLKFNQKRDIHWNNLAKSFAVKYFGKDNINDNMADSSETSANNSDILKIAEILKEVILVKNKEHDFDFLEKPKRYDGSRDPHVIDSWIHAIEDFSALKRYDHEQQCKLGVTLLTGSAHIWYQNLRLLNLAPQDWLSFKRELINFFKPENTVSIARDKLRALKQTSTISKYVQQFMTIKLSIPKMTDDEAVDKFLAGLKDSDARIHVKDVIDMNDPVLTEAIRAAHNYEGNRTEIEYPGGSFVDDPMDLSVAERRELYQMMKSWSNTGGDRGGFRGGFHVSRGGRGGGRGNGRGSYNGFRSGRGSQQQRGFRGGRGRGADRANVQCHNCLGYGHYMRDCSSAPREQLNYAEYGEDDNDFNGGYAENKDFDSSAYLYCVLPSSKSYVEPLLIDDSIIQKDLDFVLTAGRIDTKLPLYHALVNGRSCSVLIDSGASANYLSPNLLPDITKVRGVKGQAVETANGHQSAISSIATFSLQLGDYSDDMEAYVFETKFDLILGNSWLRQVQPTPDWFRSSWSIKLSNGGVTVIMPIQREMQTNLAINNHEDVRESGNGVSRDKDYMERSGVNDGVVDAVVEGSEVTDDEIDDCDFIITARQFERMLKKQQVEECFLVSPKELHNLLDLNNVNGVLTAQDQENEDWCNEFAKAYPDVFKGSLDTLPPVRRTDGEMIELEPGSKPISRAPYRMSPLELKELRKQLDELLSKGFIEPCVSEWGSPVLFVKKPNGSLRMVCDYRALNAKTVAQRVPLPRIDECLEQLHGVTFMSSIDLTSSFWQQRLIPSDSLKSAINTRYGQFSWSVMAMGLKNSGARWMYLMNDVLKEYIDDFVICYIDDCLIYTKGNDIELHKKHLHMVFKKLQDAGLVVSKAKCKFNRKEITFLGHDIVAGQGIKPSKQKVEAIASWPVPKTVQDVRKFMGLCQYYSTYMPNFADVAACITDLTKGVGPKNRKIEWSNDCQKAFDTIKSLITSAPVLLMPDMTRPFRIECDASDYAVGAVLLQQDPKCNDAWKPIAFISKKLSVAERNYPTQERELLAILFACKTWRCFVEGSSYEVFTDHRPLQYYKSSNKVSPRLVRWMQDLEMFQPTLVYKKGEDNIVPDLLSRREGPDCVPDPVSMEPEFLYEMSTSILNKVFQPTDTSLLTDPCQDWPIFFKKKKEDWPDKWRAQLAKEESNFEVIDNVLYRLNPNSTGREASKLKFITFARRADLIEDFHRGFGHSGQLTVYHLMKQRVWWPSMRKDINYWLKTCPECQLHSRNEKLVHHAPMKPLEVPAPFAR</sequence>
<evidence type="ECO:0000256" key="5">
    <source>
        <dbReference type="ARBA" id="ARBA00022750"/>
    </source>
</evidence>
<evidence type="ECO:0000259" key="10">
    <source>
        <dbReference type="Pfam" id="PF00078"/>
    </source>
</evidence>
<dbReference type="SUPFAM" id="SSF50630">
    <property type="entry name" value="Acid proteases"/>
    <property type="match status" value="1"/>
</dbReference>
<proteinExistence type="predicted"/>
<dbReference type="Pfam" id="PF00078">
    <property type="entry name" value="RVT_1"/>
    <property type="match status" value="1"/>
</dbReference>
<dbReference type="Gene3D" id="3.10.10.10">
    <property type="entry name" value="HIV Type 1 Reverse Transcriptase, subunit A, domain 1"/>
    <property type="match status" value="1"/>
</dbReference>
<evidence type="ECO:0000259" key="13">
    <source>
        <dbReference type="Pfam" id="PF17921"/>
    </source>
</evidence>
<dbReference type="CDD" id="cd09274">
    <property type="entry name" value="RNase_HI_RT_Ty3"/>
    <property type="match status" value="1"/>
</dbReference>
<dbReference type="SUPFAM" id="SSF56672">
    <property type="entry name" value="DNA/RNA polymerases"/>
    <property type="match status" value="1"/>
</dbReference>
<keyword evidence="2" id="KW-0808">Transferase</keyword>
<keyword evidence="5" id="KW-0064">Aspartyl protease</keyword>
<evidence type="ECO:0000259" key="12">
    <source>
        <dbReference type="Pfam" id="PF17917"/>
    </source>
</evidence>
<feature type="non-terminal residue" evidence="14">
    <location>
        <position position="1325"/>
    </location>
</feature>
<evidence type="ECO:0000256" key="7">
    <source>
        <dbReference type="ARBA" id="ARBA00022801"/>
    </source>
</evidence>
<dbReference type="EC" id="2.7.7.49" evidence="1"/>
<keyword evidence="4" id="KW-0540">Nuclease</keyword>
<organism evidence="14">
    <name type="scientific">Mucor ambiguus</name>
    <dbReference type="NCBI Taxonomy" id="91626"/>
    <lineage>
        <taxon>Eukaryota</taxon>
        <taxon>Fungi</taxon>
        <taxon>Fungi incertae sedis</taxon>
        <taxon>Mucoromycota</taxon>
        <taxon>Mucoromycotina</taxon>
        <taxon>Mucoromycetes</taxon>
        <taxon>Mucorales</taxon>
        <taxon>Mucorineae</taxon>
        <taxon>Mucoraceae</taxon>
        <taxon>Mucor</taxon>
    </lineage>
</organism>
<dbReference type="Gene3D" id="3.10.20.370">
    <property type="match status" value="1"/>
</dbReference>
<evidence type="ECO:0000256" key="6">
    <source>
        <dbReference type="ARBA" id="ARBA00022759"/>
    </source>
</evidence>
<evidence type="ECO:0000256" key="4">
    <source>
        <dbReference type="ARBA" id="ARBA00022722"/>
    </source>
</evidence>
<dbReference type="Proteomes" id="UP000053815">
    <property type="component" value="Unassembled WGS sequence"/>
</dbReference>
<dbReference type="CDD" id="cd00303">
    <property type="entry name" value="retropepsin_like"/>
    <property type="match status" value="1"/>
</dbReference>
<evidence type="ECO:0000259" key="11">
    <source>
        <dbReference type="Pfam" id="PF03732"/>
    </source>
</evidence>
<dbReference type="CDD" id="cd01647">
    <property type="entry name" value="RT_LTR"/>
    <property type="match status" value="1"/>
</dbReference>
<dbReference type="InterPro" id="IPR001969">
    <property type="entry name" value="Aspartic_peptidase_AS"/>
</dbReference>
<dbReference type="InterPro" id="IPR005162">
    <property type="entry name" value="Retrotrans_gag_dom"/>
</dbReference>
<evidence type="ECO:0000256" key="3">
    <source>
        <dbReference type="ARBA" id="ARBA00022695"/>
    </source>
</evidence>
<keyword evidence="8" id="KW-0695">RNA-directed DNA polymerase</keyword>
<dbReference type="Gene3D" id="2.40.70.10">
    <property type="entry name" value="Acid Proteases"/>
    <property type="match status" value="1"/>
</dbReference>
<dbReference type="STRING" id="91626.A0A0C9N9S7"/>
<dbReference type="Pfam" id="PF17921">
    <property type="entry name" value="Integrase_H2C2"/>
    <property type="match status" value="1"/>
</dbReference>
<dbReference type="PANTHER" id="PTHR37984:SF5">
    <property type="entry name" value="PROTEIN NYNRIN-LIKE"/>
    <property type="match status" value="1"/>
</dbReference>